<dbReference type="Pfam" id="PF00126">
    <property type="entry name" value="HTH_1"/>
    <property type="match status" value="1"/>
</dbReference>
<keyword evidence="2" id="KW-0805">Transcription regulation</keyword>
<evidence type="ECO:0000259" key="5">
    <source>
        <dbReference type="PROSITE" id="PS50931"/>
    </source>
</evidence>
<feature type="domain" description="HTH lysR-type" evidence="5">
    <location>
        <begin position="2"/>
        <end position="59"/>
    </location>
</feature>
<protein>
    <submittedName>
        <fullName evidence="6">LysR substrate-binding domain-containing protein</fullName>
    </submittedName>
</protein>
<dbReference type="InterPro" id="IPR036388">
    <property type="entry name" value="WH-like_DNA-bd_sf"/>
</dbReference>
<comment type="caution">
    <text evidence="6">The sequence shown here is derived from an EMBL/GenBank/DDBJ whole genome shotgun (WGS) entry which is preliminary data.</text>
</comment>
<evidence type="ECO:0000256" key="1">
    <source>
        <dbReference type="ARBA" id="ARBA00009437"/>
    </source>
</evidence>
<name>A0ABW0P6V4_9HYPH</name>
<evidence type="ECO:0000256" key="3">
    <source>
        <dbReference type="ARBA" id="ARBA00023125"/>
    </source>
</evidence>
<dbReference type="Gene3D" id="3.40.190.10">
    <property type="entry name" value="Periplasmic binding protein-like II"/>
    <property type="match status" value="2"/>
</dbReference>
<comment type="similarity">
    <text evidence="1">Belongs to the LysR transcriptional regulatory family.</text>
</comment>
<dbReference type="PANTHER" id="PTHR30537:SF58">
    <property type="entry name" value="HTH-TYPE TRANSCRIPTIONAL REGULATOR PERR"/>
    <property type="match status" value="1"/>
</dbReference>
<dbReference type="Pfam" id="PF03466">
    <property type="entry name" value="LysR_substrate"/>
    <property type="match status" value="1"/>
</dbReference>
<dbReference type="PROSITE" id="PS50931">
    <property type="entry name" value="HTH_LYSR"/>
    <property type="match status" value="1"/>
</dbReference>
<keyword evidence="3" id="KW-0238">DNA-binding</keyword>
<dbReference type="CDD" id="cd08432">
    <property type="entry name" value="PBP2_GcdR_TrpI_HvrB_AmpR_like"/>
    <property type="match status" value="1"/>
</dbReference>
<evidence type="ECO:0000256" key="2">
    <source>
        <dbReference type="ARBA" id="ARBA00023015"/>
    </source>
</evidence>
<dbReference type="EMBL" id="JBHSLU010000082">
    <property type="protein sequence ID" value="MFC5508083.1"/>
    <property type="molecule type" value="Genomic_DNA"/>
</dbReference>
<dbReference type="Gene3D" id="1.10.10.10">
    <property type="entry name" value="Winged helix-like DNA-binding domain superfamily/Winged helix DNA-binding domain"/>
    <property type="match status" value="1"/>
</dbReference>
<dbReference type="SUPFAM" id="SSF53850">
    <property type="entry name" value="Periplasmic binding protein-like II"/>
    <property type="match status" value="1"/>
</dbReference>
<keyword evidence="4" id="KW-0804">Transcription</keyword>
<organism evidence="6 7">
    <name type="scientific">Bosea massiliensis</name>
    <dbReference type="NCBI Taxonomy" id="151419"/>
    <lineage>
        <taxon>Bacteria</taxon>
        <taxon>Pseudomonadati</taxon>
        <taxon>Pseudomonadota</taxon>
        <taxon>Alphaproteobacteria</taxon>
        <taxon>Hyphomicrobiales</taxon>
        <taxon>Boseaceae</taxon>
        <taxon>Bosea</taxon>
    </lineage>
</organism>
<dbReference type="PANTHER" id="PTHR30537">
    <property type="entry name" value="HTH-TYPE TRANSCRIPTIONAL REGULATOR"/>
    <property type="match status" value="1"/>
</dbReference>
<dbReference type="InterPro" id="IPR036390">
    <property type="entry name" value="WH_DNA-bd_sf"/>
</dbReference>
<gene>
    <name evidence="6" type="ORF">ACFPN9_22845</name>
</gene>
<dbReference type="SUPFAM" id="SSF46785">
    <property type="entry name" value="Winged helix' DNA-binding domain"/>
    <property type="match status" value="1"/>
</dbReference>
<proteinExistence type="inferred from homology"/>
<evidence type="ECO:0000313" key="7">
    <source>
        <dbReference type="Proteomes" id="UP001596060"/>
    </source>
</evidence>
<dbReference type="InterPro" id="IPR005119">
    <property type="entry name" value="LysR_subst-bd"/>
</dbReference>
<dbReference type="Proteomes" id="UP001596060">
    <property type="component" value="Unassembled WGS sequence"/>
</dbReference>
<dbReference type="InterPro" id="IPR058163">
    <property type="entry name" value="LysR-type_TF_proteobact-type"/>
</dbReference>
<keyword evidence="7" id="KW-1185">Reference proteome</keyword>
<evidence type="ECO:0000313" key="6">
    <source>
        <dbReference type="EMBL" id="MFC5508083.1"/>
    </source>
</evidence>
<evidence type="ECO:0000256" key="4">
    <source>
        <dbReference type="ARBA" id="ARBA00023163"/>
    </source>
</evidence>
<dbReference type="RefSeq" id="WP_066722467.1">
    <property type="nucleotide sequence ID" value="NZ_JBHSLU010000082.1"/>
</dbReference>
<dbReference type="InterPro" id="IPR000847">
    <property type="entry name" value="LysR_HTH_N"/>
</dbReference>
<accession>A0ABW0P6V4</accession>
<reference evidence="7" key="1">
    <citation type="journal article" date="2019" name="Int. J. Syst. Evol. Microbiol.">
        <title>The Global Catalogue of Microorganisms (GCM) 10K type strain sequencing project: providing services to taxonomists for standard genome sequencing and annotation.</title>
        <authorList>
            <consortium name="The Broad Institute Genomics Platform"/>
            <consortium name="The Broad Institute Genome Sequencing Center for Infectious Disease"/>
            <person name="Wu L."/>
            <person name="Ma J."/>
        </authorList>
    </citation>
    <scope>NUCLEOTIDE SEQUENCE [LARGE SCALE GENOMIC DNA]</scope>
    <source>
        <strain evidence="7">CCUG 43117</strain>
    </source>
</reference>
<sequence length="298" mass="32405">MPPLQWLQTFRAVMEAGSFSGAAKLMNLTPSAISHQMRALEGMLGRPLFLRVRRSVVPTEEALTYSASIGESFARLMTATIRVASGAGVRRLPIHASPSLATLWLMPRLGQFLREHPSIDVALFASHEPARLGQDGILIDIQYARPVPEDCEAVALGEELIVPLASPAFVAAHGLETADDIARVPLIHSLRCVVPWDQWAARHAPFVPLSARGLQFDRAHLALAAAVDGLGLALESTLQARDLLAAGRLVMPLGPTGIGVVAHRLIYRRAERANPEVQAFVEWLMREIVEKPVPPTET</sequence>